<evidence type="ECO:0000313" key="2">
    <source>
        <dbReference type="EMBL" id="AFP40050.1"/>
    </source>
</evidence>
<dbReference type="Proteomes" id="UP000006158">
    <property type="component" value="Chromosome"/>
</dbReference>
<protein>
    <submittedName>
        <fullName evidence="2">Uncharacterized protein</fullName>
    </submittedName>
</protein>
<organism evidence="2 3">
    <name type="scientific">Mycolicibacterium smegmatis (strain ATCC 700084 / mc(2)155)</name>
    <name type="common">Mycobacterium smegmatis</name>
    <dbReference type="NCBI Taxonomy" id="246196"/>
    <lineage>
        <taxon>Bacteria</taxon>
        <taxon>Bacillati</taxon>
        <taxon>Actinomycetota</taxon>
        <taxon>Actinomycetes</taxon>
        <taxon>Mycobacteriales</taxon>
        <taxon>Mycobacteriaceae</taxon>
        <taxon>Mycolicibacterium</taxon>
    </lineage>
</organism>
<sequence length="241" mass="26281">MVEPQWTQHVGPPWREWSAQQCTKYVGTPVPLVCVGPASARVAHETDEPAIRCGSRARRWIWRASGRRRGARTGRTCDGHDRGGGHGGDAVAADARAAGDRGVLRLLRGRLGAVQHQDHLAAGIDLLRIHQALGLRQRASAGAAERGLEALALEDLQCLHVRLADHVDRGRGRLRGGDPRAEQGDRARDDQAAAEYNKLLHVISVSRLRLRTYRSCDECETAAEASGVTAVLPSRLSWRLA</sequence>
<proteinExistence type="predicted"/>
<feature type="region of interest" description="Disordered" evidence="1">
    <location>
        <begin position="71"/>
        <end position="90"/>
    </location>
</feature>
<dbReference type="PATRIC" id="fig|246196.56.peg.3677"/>
<accession>I7FF03</accession>
<reference evidence="2 3" key="2">
    <citation type="journal article" date="2009" name="Genome Res.">
        <title>Ortho-proteogenomics: multiple proteomes investigation through orthology and a new MS-based protocol.</title>
        <authorList>
            <person name="Gallien S."/>
            <person name="Perrodou E."/>
            <person name="Carapito C."/>
            <person name="Deshayes C."/>
            <person name="Reyrat J.M."/>
            <person name="Van Dorsselaer A."/>
            <person name="Poch O."/>
            <person name="Schaeffer C."/>
            <person name="Lecompte O."/>
        </authorList>
    </citation>
    <scope>NUCLEOTIDE SEQUENCE [LARGE SCALE GENOMIC DNA]</scope>
    <source>
        <strain evidence="3">ATCC 700084 / mc(2)155</strain>
    </source>
</reference>
<gene>
    <name evidence="2" type="ordered locus">MSMEI_3587</name>
</gene>
<dbReference type="AlphaFoldDB" id="I7FF03"/>
<dbReference type="EMBL" id="CP001663">
    <property type="protein sequence ID" value="AFP40050.1"/>
    <property type="molecule type" value="Genomic_DNA"/>
</dbReference>
<evidence type="ECO:0000313" key="3">
    <source>
        <dbReference type="Proteomes" id="UP000006158"/>
    </source>
</evidence>
<reference evidence="2 3" key="1">
    <citation type="journal article" date="2007" name="Genome Biol.">
        <title>Interrupted coding sequences in Mycobacterium smegmatis: authentic mutations or sequencing errors?</title>
        <authorList>
            <person name="Deshayes C."/>
            <person name="Perrodou E."/>
            <person name="Gallien S."/>
            <person name="Euphrasie D."/>
            <person name="Schaeffer C."/>
            <person name="Van-Dorsselaer A."/>
            <person name="Poch O."/>
            <person name="Lecompte O."/>
            <person name="Reyrat J.M."/>
        </authorList>
    </citation>
    <scope>NUCLEOTIDE SEQUENCE [LARGE SCALE GENOMIC DNA]</scope>
    <source>
        <strain evidence="3">ATCC 700084 / mc(2)155</strain>
    </source>
</reference>
<dbReference type="KEGG" id="msg:MSMEI_3587"/>
<name>I7FF03_MYCS2</name>
<evidence type="ECO:0000256" key="1">
    <source>
        <dbReference type="SAM" id="MobiDB-lite"/>
    </source>
</evidence>
<feature type="compositionally biased region" description="Basic and acidic residues" evidence="1">
    <location>
        <begin position="75"/>
        <end position="84"/>
    </location>
</feature>